<feature type="transmembrane region" description="Helical" evidence="1">
    <location>
        <begin position="22"/>
        <end position="40"/>
    </location>
</feature>
<proteinExistence type="predicted"/>
<feature type="transmembrane region" description="Helical" evidence="1">
    <location>
        <begin position="61"/>
        <end position="79"/>
    </location>
</feature>
<evidence type="ECO:0000313" key="4">
    <source>
        <dbReference type="Proteomes" id="UP001219525"/>
    </source>
</evidence>
<evidence type="ECO:0000259" key="2">
    <source>
        <dbReference type="Pfam" id="PF20151"/>
    </source>
</evidence>
<keyword evidence="4" id="KW-1185">Reference proteome</keyword>
<evidence type="ECO:0000256" key="1">
    <source>
        <dbReference type="SAM" id="Phobius"/>
    </source>
</evidence>
<protein>
    <recommendedName>
        <fullName evidence="2">DUF6533 domain-containing protein</fullName>
    </recommendedName>
</protein>
<accession>A0AAD6XZE3</accession>
<name>A0AAD6XZE3_9AGAR</name>
<reference evidence="3" key="1">
    <citation type="submission" date="2023-03" db="EMBL/GenBank/DDBJ databases">
        <title>Massive genome expansion in bonnet fungi (Mycena s.s.) driven by repeated elements and novel gene families across ecological guilds.</title>
        <authorList>
            <consortium name="Lawrence Berkeley National Laboratory"/>
            <person name="Harder C.B."/>
            <person name="Miyauchi S."/>
            <person name="Viragh M."/>
            <person name="Kuo A."/>
            <person name="Thoen E."/>
            <person name="Andreopoulos B."/>
            <person name="Lu D."/>
            <person name="Skrede I."/>
            <person name="Drula E."/>
            <person name="Henrissat B."/>
            <person name="Morin E."/>
            <person name="Kohler A."/>
            <person name="Barry K."/>
            <person name="LaButti K."/>
            <person name="Morin E."/>
            <person name="Salamov A."/>
            <person name="Lipzen A."/>
            <person name="Mereny Z."/>
            <person name="Hegedus B."/>
            <person name="Baldrian P."/>
            <person name="Stursova M."/>
            <person name="Weitz H."/>
            <person name="Taylor A."/>
            <person name="Grigoriev I.V."/>
            <person name="Nagy L.G."/>
            <person name="Martin F."/>
            <person name="Kauserud H."/>
        </authorList>
    </citation>
    <scope>NUCLEOTIDE SEQUENCE</scope>
    <source>
        <strain evidence="3">9144</strain>
    </source>
</reference>
<dbReference type="AlphaFoldDB" id="A0AAD6XZE3"/>
<gene>
    <name evidence="3" type="ORF">GGX14DRAFT_578618</name>
</gene>
<keyword evidence="1" id="KW-1133">Transmembrane helix</keyword>
<evidence type="ECO:0000313" key="3">
    <source>
        <dbReference type="EMBL" id="KAJ7191889.1"/>
    </source>
</evidence>
<feature type="domain" description="DUF6533" evidence="2">
    <location>
        <begin position="30"/>
        <end position="71"/>
    </location>
</feature>
<dbReference type="InterPro" id="IPR045340">
    <property type="entry name" value="DUF6533"/>
</dbReference>
<organism evidence="3 4">
    <name type="scientific">Mycena pura</name>
    <dbReference type="NCBI Taxonomy" id="153505"/>
    <lineage>
        <taxon>Eukaryota</taxon>
        <taxon>Fungi</taxon>
        <taxon>Dikarya</taxon>
        <taxon>Basidiomycota</taxon>
        <taxon>Agaricomycotina</taxon>
        <taxon>Agaricomycetes</taxon>
        <taxon>Agaricomycetidae</taxon>
        <taxon>Agaricales</taxon>
        <taxon>Marasmiineae</taxon>
        <taxon>Mycenaceae</taxon>
        <taxon>Mycena</taxon>
    </lineage>
</organism>
<keyword evidence="1" id="KW-0472">Membrane</keyword>
<keyword evidence="1" id="KW-0812">Transmembrane</keyword>
<dbReference type="Proteomes" id="UP001219525">
    <property type="component" value="Unassembled WGS sequence"/>
</dbReference>
<dbReference type="Pfam" id="PF20151">
    <property type="entry name" value="DUF6533"/>
    <property type="match status" value="1"/>
</dbReference>
<dbReference type="EMBL" id="JARJCW010000127">
    <property type="protein sequence ID" value="KAJ7191889.1"/>
    <property type="molecule type" value="Genomic_DNA"/>
</dbReference>
<feature type="transmembrane region" description="Helical" evidence="1">
    <location>
        <begin position="99"/>
        <end position="120"/>
    </location>
</feature>
<comment type="caution">
    <text evidence="3">The sequence shown here is derived from an EMBL/GenBank/DDBJ whole genome shotgun (WGS) entry which is preliminary data.</text>
</comment>
<sequence length="207" mass="23453">MSAASLAQEEEEFVAALQLFTGLRYFVSVPFITLVFDHLVTIDQEVTMIWTNPTVRWHSKLAFFINRYLPPAIISYVVYTQLTFFEPLRTCQFGPTPRVLTGMMCVTSLFDFALVALVLFNAIDRPRRTNIELISALENDGAGLFVTIFALRFSEVFISLYRPTAEVFVAVTTVWALCTMINSRFHMRLEGLALATARGAVIMLEDM</sequence>